<feature type="coiled-coil region" evidence="5">
    <location>
        <begin position="64"/>
        <end position="117"/>
    </location>
</feature>
<name>A0A242KCI5_9ENTE</name>
<evidence type="ECO:0000256" key="2">
    <source>
        <dbReference type="ARBA" id="ARBA00022692"/>
    </source>
</evidence>
<feature type="transmembrane region" description="Helical" evidence="6">
    <location>
        <begin position="41"/>
        <end position="65"/>
    </location>
</feature>
<keyword evidence="10" id="KW-1185">Reference proteome</keyword>
<dbReference type="AlphaFoldDB" id="A0A242KCI5"/>
<accession>A0A242KCI5</accession>
<evidence type="ECO:0000256" key="1">
    <source>
        <dbReference type="ARBA" id="ARBA00022475"/>
    </source>
</evidence>
<organism evidence="8">
    <name type="scientific">Candidatus Enterococcus clewellii</name>
    <dbReference type="NCBI Taxonomy" id="1834193"/>
    <lineage>
        <taxon>Bacteria</taxon>
        <taxon>Bacillati</taxon>
        <taxon>Bacillota</taxon>
        <taxon>Bacilli</taxon>
        <taxon>Lactobacillales</taxon>
        <taxon>Enterococcaceae</taxon>
        <taxon>Enterococcus</taxon>
    </lineage>
</organism>
<evidence type="ECO:0000313" key="8">
    <source>
        <dbReference type="EMBL" id="OTP18676.1"/>
    </source>
</evidence>
<sequence>MKNQWRVIVGLLLVLVIVVFAVLNSQNVPVNFGFAKISGPLILIILGSAIIGALVGVITSVTTILDQKKRIKDLIKDKDMYKEETDRLVQEAVERTQRSNENQLAELQQKYDHLLESNTGIPLEKQDELIK</sequence>
<evidence type="ECO:0000256" key="4">
    <source>
        <dbReference type="ARBA" id="ARBA00023136"/>
    </source>
</evidence>
<dbReference type="GO" id="GO:0005886">
    <property type="term" value="C:plasma membrane"/>
    <property type="evidence" value="ECO:0007669"/>
    <property type="project" value="InterPro"/>
</dbReference>
<dbReference type="InterPro" id="IPR010445">
    <property type="entry name" value="LapA_dom"/>
</dbReference>
<proteinExistence type="predicted"/>
<keyword evidence="1" id="KW-1003">Cell membrane</keyword>
<feature type="domain" description="Lipopolysaccharide assembly protein A" evidence="7">
    <location>
        <begin position="23"/>
        <end position="79"/>
    </location>
</feature>
<dbReference type="EMBL" id="CP147247">
    <property type="protein sequence ID" value="WYJ88736.1"/>
    <property type="molecule type" value="Genomic_DNA"/>
</dbReference>
<keyword evidence="2 6" id="KW-0812">Transmembrane</keyword>
<keyword evidence="3 6" id="KW-1133">Transmembrane helix</keyword>
<reference evidence="9" key="2">
    <citation type="submission" date="2017-05" db="EMBL/GenBank/DDBJ databases">
        <authorList>
            <consortium name="The Broad Institute Genomics Platform"/>
            <consortium name="The Broad Institute Genomic Center for Infectious Diseases"/>
            <person name="Earl A."/>
            <person name="Manson A."/>
            <person name="Schwartman J."/>
            <person name="Gilmore M."/>
            <person name="Abouelleil A."/>
            <person name="Cao P."/>
            <person name="Chapman S."/>
            <person name="Cusick C."/>
            <person name="Shea T."/>
            <person name="Young S."/>
            <person name="Neafsey D."/>
            <person name="Nusbaum C."/>
            <person name="Birren B."/>
        </authorList>
    </citation>
    <scope>NUCLEOTIDE SEQUENCE</scope>
    <source>
        <strain evidence="9">9E7_DIV0242</strain>
    </source>
</reference>
<evidence type="ECO:0000256" key="5">
    <source>
        <dbReference type="SAM" id="Coils"/>
    </source>
</evidence>
<dbReference type="RefSeq" id="WP_086347638.1">
    <property type="nucleotide sequence ID" value="NZ_CP147247.1"/>
</dbReference>
<evidence type="ECO:0000313" key="9">
    <source>
        <dbReference type="EMBL" id="WYJ88736.1"/>
    </source>
</evidence>
<reference evidence="9" key="3">
    <citation type="submission" date="2024-03" db="EMBL/GenBank/DDBJ databases">
        <title>The Genome Sequence of Enterococcus sp. DIV0242b.</title>
        <authorList>
            <consortium name="The Broad Institute Genomics Platform"/>
            <consortium name="The Broad Institute Microbial Omics Core"/>
            <consortium name="The Broad Institute Genomic Center for Infectious Diseases"/>
            <person name="Earl A."/>
            <person name="Manson A."/>
            <person name="Gilmore M."/>
            <person name="Schwartman J."/>
            <person name="Shea T."/>
            <person name="Abouelleil A."/>
            <person name="Cao P."/>
            <person name="Chapman S."/>
            <person name="Cusick C."/>
            <person name="Young S."/>
            <person name="Neafsey D."/>
            <person name="Nusbaum C."/>
            <person name="Birren B."/>
        </authorList>
    </citation>
    <scope>NUCLEOTIDE SEQUENCE</scope>
    <source>
        <strain evidence="9">9E7_DIV0242</strain>
    </source>
</reference>
<dbReference type="OrthoDB" id="2990728at2"/>
<reference evidence="8" key="1">
    <citation type="submission" date="2017-05" db="EMBL/GenBank/DDBJ databases">
        <title>The Genome Sequence of Enterococcus sp. 9E7_DIV0242.</title>
        <authorList>
            <consortium name="The Broad Institute Genomics Platform"/>
            <consortium name="The Broad Institute Genomic Center for Infectious Diseases"/>
            <person name="Earl A."/>
            <person name="Manson A."/>
            <person name="Schwartman J."/>
            <person name="Gilmore M."/>
            <person name="Abouelleil A."/>
            <person name="Cao P."/>
            <person name="Chapman S."/>
            <person name="Cusick C."/>
            <person name="Shea T."/>
            <person name="Young S."/>
            <person name="Neafsey D."/>
            <person name="Nusbaum C."/>
            <person name="Birren B."/>
        </authorList>
    </citation>
    <scope>NUCLEOTIDE SEQUENCE [LARGE SCALE GENOMIC DNA]</scope>
    <source>
        <strain evidence="8">9E7_DIV0242</strain>
    </source>
</reference>
<dbReference type="Proteomes" id="UP000195141">
    <property type="component" value="Chromosome"/>
</dbReference>
<protein>
    <recommendedName>
        <fullName evidence="7">Lipopolysaccharide assembly protein A domain-containing protein</fullName>
    </recommendedName>
</protein>
<dbReference type="EMBL" id="NGMM01000001">
    <property type="protein sequence ID" value="OTP18676.1"/>
    <property type="molecule type" value="Genomic_DNA"/>
</dbReference>
<dbReference type="PANTHER" id="PTHR41335">
    <property type="entry name" value="MEMBRANE PROTEIN-RELATED"/>
    <property type="match status" value="1"/>
</dbReference>
<evidence type="ECO:0000256" key="3">
    <source>
        <dbReference type="ARBA" id="ARBA00022989"/>
    </source>
</evidence>
<dbReference type="Pfam" id="PF06305">
    <property type="entry name" value="LapA_dom"/>
    <property type="match status" value="1"/>
</dbReference>
<evidence type="ECO:0000256" key="6">
    <source>
        <dbReference type="SAM" id="Phobius"/>
    </source>
</evidence>
<keyword evidence="4 6" id="KW-0472">Membrane</keyword>
<dbReference type="PANTHER" id="PTHR41335:SF1">
    <property type="entry name" value="MEMBRANE PROTEIN"/>
    <property type="match status" value="1"/>
</dbReference>
<keyword evidence="5" id="KW-0175">Coiled coil</keyword>
<evidence type="ECO:0000313" key="10">
    <source>
        <dbReference type="Proteomes" id="UP000195141"/>
    </source>
</evidence>
<evidence type="ECO:0000259" key="7">
    <source>
        <dbReference type="Pfam" id="PF06305"/>
    </source>
</evidence>
<gene>
    <name evidence="9" type="ORF">A5888_000455</name>
    <name evidence="8" type="ORF">A5888_000490</name>
</gene>